<proteinExistence type="predicted"/>
<dbReference type="FunFam" id="3.40.50.300:FF:001039">
    <property type="entry name" value="ATP-dependent RNA helicase DDX60"/>
    <property type="match status" value="1"/>
</dbReference>
<dbReference type="InterPro" id="IPR011545">
    <property type="entry name" value="DEAD/DEAH_box_helicase_dom"/>
</dbReference>
<dbReference type="GO" id="GO:0005737">
    <property type="term" value="C:cytoplasm"/>
    <property type="evidence" value="ECO:0007669"/>
    <property type="project" value="TreeGrafter"/>
</dbReference>
<gene>
    <name evidence="6" type="ORF">QCA50_011294</name>
</gene>
<evidence type="ECO:0000256" key="4">
    <source>
        <dbReference type="ARBA" id="ARBA00022840"/>
    </source>
</evidence>
<dbReference type="Pfam" id="PF00270">
    <property type="entry name" value="DEAD"/>
    <property type="match status" value="1"/>
</dbReference>
<dbReference type="GO" id="GO:0003676">
    <property type="term" value="F:nucleic acid binding"/>
    <property type="evidence" value="ECO:0007669"/>
    <property type="project" value="InterPro"/>
</dbReference>
<dbReference type="Gene3D" id="3.40.50.300">
    <property type="entry name" value="P-loop containing nucleotide triphosphate hydrolases"/>
    <property type="match status" value="1"/>
</dbReference>
<dbReference type="AlphaFoldDB" id="A0AAW0FWZ4"/>
<keyword evidence="7" id="KW-1185">Reference proteome</keyword>
<evidence type="ECO:0000259" key="5">
    <source>
        <dbReference type="PROSITE" id="PS51192"/>
    </source>
</evidence>
<dbReference type="EMBL" id="JASBNA010000020">
    <property type="protein sequence ID" value="KAK7685431.1"/>
    <property type="molecule type" value="Genomic_DNA"/>
</dbReference>
<dbReference type="PANTHER" id="PTHR44533:SF4">
    <property type="entry name" value="DEAD_H RNA HELICASE, PUTATIVE-RELATED"/>
    <property type="match status" value="1"/>
</dbReference>
<keyword evidence="2" id="KW-0378">Hydrolase</keyword>
<dbReference type="SMART" id="SM00487">
    <property type="entry name" value="DEXDc"/>
    <property type="match status" value="1"/>
</dbReference>
<dbReference type="InterPro" id="IPR027417">
    <property type="entry name" value="P-loop_NTPase"/>
</dbReference>
<reference evidence="6 7" key="1">
    <citation type="submission" date="2022-09" db="EMBL/GenBank/DDBJ databases">
        <authorList>
            <person name="Palmer J.M."/>
        </authorList>
    </citation>
    <scope>NUCLEOTIDE SEQUENCE [LARGE SCALE GENOMIC DNA]</scope>
    <source>
        <strain evidence="6 7">DSM 7382</strain>
    </source>
</reference>
<dbReference type="Pfam" id="PF23002">
    <property type="entry name" value="PIN-like_DDX60"/>
    <property type="match status" value="1"/>
</dbReference>
<dbReference type="SUPFAM" id="SSF52540">
    <property type="entry name" value="P-loop containing nucleoside triphosphate hydrolases"/>
    <property type="match status" value="1"/>
</dbReference>
<dbReference type="PANTHER" id="PTHR44533">
    <property type="entry name" value="DEAD/H RNA HELICASE, PUTATIVE-RELATED"/>
    <property type="match status" value="1"/>
</dbReference>
<evidence type="ECO:0000256" key="2">
    <source>
        <dbReference type="ARBA" id="ARBA00022801"/>
    </source>
</evidence>
<accession>A0AAW0FWZ4</accession>
<dbReference type="GO" id="GO:0005524">
    <property type="term" value="F:ATP binding"/>
    <property type="evidence" value="ECO:0007669"/>
    <property type="project" value="UniProtKB-KW"/>
</dbReference>
<protein>
    <recommendedName>
        <fullName evidence="5">Helicase ATP-binding domain-containing protein</fullName>
    </recommendedName>
</protein>
<dbReference type="Proteomes" id="UP001385951">
    <property type="component" value="Unassembled WGS sequence"/>
</dbReference>
<dbReference type="InterPro" id="IPR055124">
    <property type="entry name" value="PIN-like_DDX60"/>
</dbReference>
<dbReference type="GO" id="GO:0004386">
    <property type="term" value="F:helicase activity"/>
    <property type="evidence" value="ECO:0007669"/>
    <property type="project" value="UniProtKB-KW"/>
</dbReference>
<dbReference type="InterPro" id="IPR014001">
    <property type="entry name" value="Helicase_ATP-bd"/>
</dbReference>
<feature type="domain" description="Helicase ATP-binding" evidence="5">
    <location>
        <begin position="780"/>
        <end position="949"/>
    </location>
</feature>
<organism evidence="6 7">
    <name type="scientific">Cerrena zonata</name>
    <dbReference type="NCBI Taxonomy" id="2478898"/>
    <lineage>
        <taxon>Eukaryota</taxon>
        <taxon>Fungi</taxon>
        <taxon>Dikarya</taxon>
        <taxon>Basidiomycota</taxon>
        <taxon>Agaricomycotina</taxon>
        <taxon>Agaricomycetes</taxon>
        <taxon>Polyporales</taxon>
        <taxon>Cerrenaceae</taxon>
        <taxon>Cerrena</taxon>
    </lineage>
</organism>
<evidence type="ECO:0000256" key="1">
    <source>
        <dbReference type="ARBA" id="ARBA00022741"/>
    </source>
</evidence>
<evidence type="ECO:0000256" key="3">
    <source>
        <dbReference type="ARBA" id="ARBA00022806"/>
    </source>
</evidence>
<evidence type="ECO:0000313" key="6">
    <source>
        <dbReference type="EMBL" id="KAK7685431.1"/>
    </source>
</evidence>
<name>A0AAW0FWZ4_9APHY</name>
<dbReference type="PROSITE" id="PS51192">
    <property type="entry name" value="HELICASE_ATP_BIND_1"/>
    <property type="match status" value="1"/>
</dbReference>
<comment type="caution">
    <text evidence="6">The sequence shown here is derived from an EMBL/GenBank/DDBJ whole genome shotgun (WGS) entry which is preliminary data.</text>
</comment>
<dbReference type="GO" id="GO:0016787">
    <property type="term" value="F:hydrolase activity"/>
    <property type="evidence" value="ECO:0007669"/>
    <property type="project" value="UniProtKB-KW"/>
</dbReference>
<keyword evidence="3" id="KW-0347">Helicase</keyword>
<sequence length="1070" mass="122073">MDLDDFEQVQDVDDAQAGDLQIQDWQEALRHFDESWYSAANRRGLIMDLIGDYGGSELFIIHGDSLLQSVLDDKLLGIGDDRDPSFQIVHAIYILERTLHEYRRRSANFHVVFWEDSRHATIRTGCSRFSLTSRSLARSILYQHLKTLQIAIFTFESTNDPAWGSYLRVHRPMYILLNDGGSGENAETNLQGGIILQQRILVFDMITQGVSVSLLASAEFRDSKILSLVIEQRLDLEARQHLSPKFWGLAKISLQYLDSKYLDISGSMRRTPLVRYTKPSQPNFLETVVCDTITSFLKLKSPNVARKYELLYLFIAHLLILPNISLEDRARQSPCLDKALTKDLQTRFLPLVFTALEEVQTYSYPIDIDGHIFLDLVAFFLENPCMPCSQAVGKMATAQLTSIWKRCKLPSVDLSTLVTSYSHLPSAYPKTVDDHRTLGVLPFQNDLFDELLSDVHVDVDDRVKLNQSAQLNFSQTFTESQHWHNHRRPILPKHLGGKDPTPTASQEWLRRRLLRREQNFVSQLERQAQTLTGALGKTLQRIVITSSSGPVRSMNERNYQANLSRKSPAKESAAERIRRENAEKKLAKENASNEEWWSGALEVMSTKSLPQRIEHLQALLQNWKRAGGRGWLAVEMRLYELNLEILSWLEHPNRDSLCDSYSVSVLRKVKEIIERGGLFCHAAKALAAVLVALGSVESPDALVDSSPHAVLEDKRKLHFDFVKLLKSRSQAPKYKFMRITEDPMVWQLRLFGPYMDRSMDSQPDPRVHFEPDAWQRKVLDCLDDDGHSVLVVAPTSAGKTFISYYAMEKVLRSGDDDLLVYVAPTKALVSQIAAEVYARFSKSYKTSRSCWAIHTRDYRIHDPQNCQILVTVPEILASFLISPALAKNWVPRIKRIILDEIHSIGQQEGGAVWEQILLLAPCPIIGLSATVGNPEQFNVWLESVQNSHGYRHTFINHPHRYSHLRKFTYLLPRKPVSLKALEQGLPSYTATENLRFLHPAFLLSFGVRDIPPDFSLEPADCLTLYQALKALKICDGNELSRLDPATYFDRSRLLRQQDVHSVRIRAEVHS</sequence>
<keyword evidence="1" id="KW-0547">Nucleotide-binding</keyword>
<evidence type="ECO:0000313" key="7">
    <source>
        <dbReference type="Proteomes" id="UP001385951"/>
    </source>
</evidence>
<dbReference type="InterPro" id="IPR052431">
    <property type="entry name" value="SKI2_subfamily_helicases"/>
</dbReference>
<keyword evidence="4" id="KW-0067">ATP-binding</keyword>